<name>A0ABS8PAF1_9PSEU</name>
<accession>A0ABS8PAF1</accession>
<evidence type="ECO:0000259" key="2">
    <source>
        <dbReference type="Pfam" id="PF00582"/>
    </source>
</evidence>
<dbReference type="EMBL" id="JAJNDB010000003">
    <property type="protein sequence ID" value="MCD2195263.1"/>
    <property type="molecule type" value="Genomic_DNA"/>
</dbReference>
<dbReference type="InterPro" id="IPR006015">
    <property type="entry name" value="Universal_stress_UspA"/>
</dbReference>
<proteinExistence type="inferred from homology"/>
<dbReference type="PANTHER" id="PTHR46268">
    <property type="entry name" value="STRESS RESPONSE PROTEIN NHAX"/>
    <property type="match status" value="1"/>
</dbReference>
<organism evidence="3 4">
    <name type="scientific">Actinomycetospora endophytica</name>
    <dbReference type="NCBI Taxonomy" id="2291215"/>
    <lineage>
        <taxon>Bacteria</taxon>
        <taxon>Bacillati</taxon>
        <taxon>Actinomycetota</taxon>
        <taxon>Actinomycetes</taxon>
        <taxon>Pseudonocardiales</taxon>
        <taxon>Pseudonocardiaceae</taxon>
        <taxon>Actinomycetospora</taxon>
    </lineage>
</organism>
<gene>
    <name evidence="3" type="ORF">LQ327_17990</name>
</gene>
<dbReference type="InterPro" id="IPR006016">
    <property type="entry name" value="UspA"/>
</dbReference>
<dbReference type="Proteomes" id="UP001199469">
    <property type="component" value="Unassembled WGS sequence"/>
</dbReference>
<evidence type="ECO:0000313" key="3">
    <source>
        <dbReference type="EMBL" id="MCD2195263.1"/>
    </source>
</evidence>
<dbReference type="RefSeq" id="WP_230736130.1">
    <property type="nucleotide sequence ID" value="NZ_JAJNDB010000003.1"/>
</dbReference>
<dbReference type="Pfam" id="PF00582">
    <property type="entry name" value="Usp"/>
    <property type="match status" value="1"/>
</dbReference>
<protein>
    <submittedName>
        <fullName evidence="3">Universal stress protein</fullName>
    </submittedName>
</protein>
<keyword evidence="4" id="KW-1185">Reference proteome</keyword>
<sequence length="165" mass="17072">MSTGTVVVGVDGSPHADAALRYALEEAARRGASVRAVMACRPPEMWMYAYDLDTAPSPERTRAAARTALEQRIEAVRAAAGRDVVDVPVEPVVSLGSPVPVLVDAARDAELLVVGHRGRGPWRSGLLGSVGLGTLLHAPCTVTVVPSVRGGDPDSVAVEARASAS</sequence>
<dbReference type="InterPro" id="IPR014729">
    <property type="entry name" value="Rossmann-like_a/b/a_fold"/>
</dbReference>
<evidence type="ECO:0000256" key="1">
    <source>
        <dbReference type="ARBA" id="ARBA00008791"/>
    </source>
</evidence>
<dbReference type="PANTHER" id="PTHR46268:SF6">
    <property type="entry name" value="UNIVERSAL STRESS PROTEIN UP12"/>
    <property type="match status" value="1"/>
</dbReference>
<dbReference type="Gene3D" id="3.40.50.620">
    <property type="entry name" value="HUPs"/>
    <property type="match status" value="1"/>
</dbReference>
<comment type="caution">
    <text evidence="3">The sequence shown here is derived from an EMBL/GenBank/DDBJ whole genome shotgun (WGS) entry which is preliminary data.</text>
</comment>
<feature type="domain" description="UspA" evidence="2">
    <location>
        <begin position="5"/>
        <end position="146"/>
    </location>
</feature>
<reference evidence="3 4" key="1">
    <citation type="submission" date="2021-11" db="EMBL/GenBank/DDBJ databases">
        <title>Draft genome sequence of Actinomycetospora sp. SF1 isolated from the rhizosphere soil.</title>
        <authorList>
            <person name="Duangmal K."/>
            <person name="Chantavorakit T."/>
        </authorList>
    </citation>
    <scope>NUCLEOTIDE SEQUENCE [LARGE SCALE GENOMIC DNA]</scope>
    <source>
        <strain evidence="3 4">TBRC 5722</strain>
    </source>
</reference>
<evidence type="ECO:0000313" key="4">
    <source>
        <dbReference type="Proteomes" id="UP001199469"/>
    </source>
</evidence>
<dbReference type="PRINTS" id="PR01438">
    <property type="entry name" value="UNVRSLSTRESS"/>
</dbReference>
<dbReference type="SUPFAM" id="SSF52402">
    <property type="entry name" value="Adenine nucleotide alpha hydrolases-like"/>
    <property type="match status" value="1"/>
</dbReference>
<comment type="similarity">
    <text evidence="1">Belongs to the universal stress protein A family.</text>
</comment>